<gene>
    <name evidence="9" type="ORF">BCR36DRAFT_265038</name>
</gene>
<evidence type="ECO:0000256" key="7">
    <source>
        <dbReference type="RuleBase" id="RU000304"/>
    </source>
</evidence>
<feature type="non-terminal residue" evidence="9">
    <location>
        <position position="1"/>
    </location>
</feature>
<keyword evidence="2" id="KW-0808">Transferase</keyword>
<evidence type="ECO:0000259" key="8">
    <source>
        <dbReference type="PROSITE" id="PS50011"/>
    </source>
</evidence>
<keyword evidence="3 6" id="KW-0547">Nucleotide-binding</keyword>
<keyword evidence="10" id="KW-1185">Reference proteome</keyword>
<keyword evidence="1 7" id="KW-0723">Serine/threonine-protein kinase</keyword>
<feature type="domain" description="Protein kinase" evidence="8">
    <location>
        <begin position="4"/>
        <end position="259"/>
    </location>
</feature>
<feature type="non-terminal residue" evidence="9">
    <location>
        <position position="259"/>
    </location>
</feature>
<dbReference type="Proteomes" id="UP000193719">
    <property type="component" value="Unassembled WGS sequence"/>
</dbReference>
<dbReference type="PANTHER" id="PTHR11584:SF369">
    <property type="entry name" value="MITOGEN-ACTIVATED PROTEIN KINASE KINASE KINASE 19-RELATED"/>
    <property type="match status" value="1"/>
</dbReference>
<dbReference type="CDD" id="cd06606">
    <property type="entry name" value="STKc_MAPKKK"/>
    <property type="match status" value="1"/>
</dbReference>
<keyword evidence="4 9" id="KW-0418">Kinase</keyword>
<dbReference type="GO" id="GO:0004674">
    <property type="term" value="F:protein serine/threonine kinase activity"/>
    <property type="evidence" value="ECO:0007669"/>
    <property type="project" value="UniProtKB-KW"/>
</dbReference>
<evidence type="ECO:0000256" key="4">
    <source>
        <dbReference type="ARBA" id="ARBA00022777"/>
    </source>
</evidence>
<dbReference type="Gene3D" id="1.10.510.10">
    <property type="entry name" value="Transferase(Phosphotransferase) domain 1"/>
    <property type="match status" value="1"/>
</dbReference>
<dbReference type="STRING" id="1754191.A0A1Y1VFA9"/>
<dbReference type="PROSITE" id="PS50011">
    <property type="entry name" value="PROTEIN_KINASE_DOM"/>
    <property type="match status" value="1"/>
</dbReference>
<evidence type="ECO:0000256" key="6">
    <source>
        <dbReference type="PROSITE-ProRule" id="PRU10141"/>
    </source>
</evidence>
<sequence length="259" mass="29141">PIKWIKGKLIGQGSFGKVYYGMNTENNQIMAVKQVDIKNKKMVEALNAEIDFMKDLRHENIVHYYGSEYGESFNVFLEYVSGGSVASMLSRFGKFTEPLIKSLTSQILSGMEYLHNKSIIHRDIKGANILVDEDGIAKISDFGISKRNEYEKAYKFNSRMSGFKGTVYWMAPEVVKGRGYSAKVDIWSVGCCVLEMFTGTHPWTGFSEAQPVIYKLCTMNRPAIPDSIGEVAKEFIDSALSINPDKRPTASELLTHQFV</sequence>
<evidence type="ECO:0000256" key="5">
    <source>
        <dbReference type="ARBA" id="ARBA00022840"/>
    </source>
</evidence>
<dbReference type="AlphaFoldDB" id="A0A1Y1VFA9"/>
<dbReference type="InterPro" id="IPR011009">
    <property type="entry name" value="Kinase-like_dom_sf"/>
</dbReference>
<dbReference type="SMART" id="SM00220">
    <property type="entry name" value="S_TKc"/>
    <property type="match status" value="1"/>
</dbReference>
<comment type="similarity">
    <text evidence="7">Belongs to the protein kinase superfamily.</text>
</comment>
<comment type="caution">
    <text evidence="9">The sequence shown here is derived from an EMBL/GenBank/DDBJ whole genome shotgun (WGS) entry which is preliminary data.</text>
</comment>
<dbReference type="PANTHER" id="PTHR11584">
    <property type="entry name" value="SERINE/THREONINE PROTEIN KINASE"/>
    <property type="match status" value="1"/>
</dbReference>
<dbReference type="SUPFAM" id="SSF56112">
    <property type="entry name" value="Protein kinase-like (PK-like)"/>
    <property type="match status" value="1"/>
</dbReference>
<reference evidence="9 10" key="1">
    <citation type="submission" date="2016-08" db="EMBL/GenBank/DDBJ databases">
        <title>Genomes of anaerobic fungi encode conserved fungal cellulosomes for biomass hydrolysis.</title>
        <authorList>
            <consortium name="DOE Joint Genome Institute"/>
            <person name="Haitjema C.H."/>
            <person name="Gilmore S.P."/>
            <person name="Henske J.K."/>
            <person name="Solomon K.V."/>
            <person name="De Groot R."/>
            <person name="Kuo A."/>
            <person name="Mondo S.J."/>
            <person name="Salamov A.A."/>
            <person name="Labutti K."/>
            <person name="Zhao Z."/>
            <person name="Chiniquy J."/>
            <person name="Barry K."/>
            <person name="Brewer H.M."/>
            <person name="Purvine S.O."/>
            <person name="Wright A.T."/>
            <person name="Boxma B."/>
            <person name="Van Alen T."/>
            <person name="Hackstein J.H."/>
            <person name="Baker S.E."/>
            <person name="Grigoriev I.V."/>
            <person name="O'Malley M.A."/>
        </authorList>
    </citation>
    <scope>NUCLEOTIDE SEQUENCE [LARGE SCALE GENOMIC DNA]</scope>
    <source>
        <strain evidence="10">finn</strain>
    </source>
</reference>
<dbReference type="InterPro" id="IPR000719">
    <property type="entry name" value="Prot_kinase_dom"/>
</dbReference>
<protein>
    <submittedName>
        <fullName evidence="9">Pkinase-domain-containing protein</fullName>
    </submittedName>
</protein>
<evidence type="ECO:0000313" key="10">
    <source>
        <dbReference type="Proteomes" id="UP000193719"/>
    </source>
</evidence>
<dbReference type="GO" id="GO:0005524">
    <property type="term" value="F:ATP binding"/>
    <property type="evidence" value="ECO:0007669"/>
    <property type="project" value="UniProtKB-UniRule"/>
</dbReference>
<dbReference type="Gene3D" id="3.30.200.20">
    <property type="entry name" value="Phosphorylase Kinase, domain 1"/>
    <property type="match status" value="1"/>
</dbReference>
<organism evidence="9 10">
    <name type="scientific">Piromyces finnis</name>
    <dbReference type="NCBI Taxonomy" id="1754191"/>
    <lineage>
        <taxon>Eukaryota</taxon>
        <taxon>Fungi</taxon>
        <taxon>Fungi incertae sedis</taxon>
        <taxon>Chytridiomycota</taxon>
        <taxon>Chytridiomycota incertae sedis</taxon>
        <taxon>Neocallimastigomycetes</taxon>
        <taxon>Neocallimastigales</taxon>
        <taxon>Neocallimastigaceae</taxon>
        <taxon>Piromyces</taxon>
    </lineage>
</organism>
<dbReference type="OrthoDB" id="266718at2759"/>
<keyword evidence="5 6" id="KW-0067">ATP-binding</keyword>
<dbReference type="EMBL" id="MCFH01000010">
    <property type="protein sequence ID" value="ORX54784.1"/>
    <property type="molecule type" value="Genomic_DNA"/>
</dbReference>
<evidence type="ECO:0000313" key="9">
    <source>
        <dbReference type="EMBL" id="ORX54784.1"/>
    </source>
</evidence>
<dbReference type="Pfam" id="PF00069">
    <property type="entry name" value="Pkinase"/>
    <property type="match status" value="1"/>
</dbReference>
<reference evidence="9 10" key="2">
    <citation type="submission" date="2016-08" db="EMBL/GenBank/DDBJ databases">
        <title>Pervasive Adenine N6-methylation of Active Genes in Fungi.</title>
        <authorList>
            <consortium name="DOE Joint Genome Institute"/>
            <person name="Mondo S.J."/>
            <person name="Dannebaum R.O."/>
            <person name="Kuo R.C."/>
            <person name="Labutti K."/>
            <person name="Haridas S."/>
            <person name="Kuo A."/>
            <person name="Salamov A."/>
            <person name="Ahrendt S.R."/>
            <person name="Lipzen A."/>
            <person name="Sullivan W."/>
            <person name="Andreopoulos W.B."/>
            <person name="Clum A."/>
            <person name="Lindquist E."/>
            <person name="Daum C."/>
            <person name="Ramamoorthy G.K."/>
            <person name="Gryganskyi A."/>
            <person name="Culley D."/>
            <person name="Magnuson J.K."/>
            <person name="James T.Y."/>
            <person name="O'Malley M.A."/>
            <person name="Stajich J.E."/>
            <person name="Spatafora J.W."/>
            <person name="Visel A."/>
            <person name="Grigoriev I.V."/>
        </authorList>
    </citation>
    <scope>NUCLEOTIDE SEQUENCE [LARGE SCALE GENOMIC DNA]</scope>
    <source>
        <strain evidence="10">finn</strain>
    </source>
</reference>
<evidence type="ECO:0000256" key="1">
    <source>
        <dbReference type="ARBA" id="ARBA00022527"/>
    </source>
</evidence>
<proteinExistence type="inferred from homology"/>
<evidence type="ECO:0000256" key="3">
    <source>
        <dbReference type="ARBA" id="ARBA00022741"/>
    </source>
</evidence>
<dbReference type="InterPro" id="IPR017441">
    <property type="entry name" value="Protein_kinase_ATP_BS"/>
</dbReference>
<dbReference type="PROSITE" id="PS00108">
    <property type="entry name" value="PROTEIN_KINASE_ST"/>
    <property type="match status" value="1"/>
</dbReference>
<dbReference type="PROSITE" id="PS00107">
    <property type="entry name" value="PROTEIN_KINASE_ATP"/>
    <property type="match status" value="1"/>
</dbReference>
<dbReference type="PIRSF" id="PIRSF000654">
    <property type="entry name" value="Integrin-linked_kinase"/>
    <property type="match status" value="1"/>
</dbReference>
<accession>A0A1Y1VFA9</accession>
<feature type="binding site" evidence="6">
    <location>
        <position position="33"/>
    </location>
    <ligand>
        <name>ATP</name>
        <dbReference type="ChEBI" id="CHEBI:30616"/>
    </ligand>
</feature>
<dbReference type="InterPro" id="IPR008271">
    <property type="entry name" value="Ser/Thr_kinase_AS"/>
</dbReference>
<evidence type="ECO:0000256" key="2">
    <source>
        <dbReference type="ARBA" id="ARBA00022679"/>
    </source>
</evidence>
<name>A0A1Y1VFA9_9FUNG</name>